<keyword evidence="3" id="KW-1185">Reference proteome</keyword>
<feature type="domain" description="Antitoxin FitA-like ribbon-helix-helix" evidence="1">
    <location>
        <begin position="25"/>
        <end position="59"/>
    </location>
</feature>
<dbReference type="AlphaFoldDB" id="A0A378Y6J8"/>
<dbReference type="RefSeq" id="WP_051037987.1">
    <property type="nucleotide sequence ID" value="NZ_UGRY01000002.1"/>
</dbReference>
<reference evidence="2 3" key="1">
    <citation type="submission" date="2018-06" db="EMBL/GenBank/DDBJ databases">
        <authorList>
            <consortium name="Pathogen Informatics"/>
            <person name="Doyle S."/>
        </authorList>
    </citation>
    <scope>NUCLEOTIDE SEQUENCE [LARGE SCALE GENOMIC DNA]</scope>
    <source>
        <strain evidence="2 3">NCTC1934</strain>
    </source>
</reference>
<dbReference type="Gene3D" id="1.10.1220.10">
    <property type="entry name" value="Met repressor-like"/>
    <property type="match status" value="1"/>
</dbReference>
<organism evidence="2 3">
    <name type="scientific">Nocardia otitidiscaviarum</name>
    <dbReference type="NCBI Taxonomy" id="1823"/>
    <lineage>
        <taxon>Bacteria</taxon>
        <taxon>Bacillati</taxon>
        <taxon>Actinomycetota</taxon>
        <taxon>Actinomycetes</taxon>
        <taxon>Mycobacteriales</taxon>
        <taxon>Nocardiaceae</taxon>
        <taxon>Nocardia</taxon>
    </lineage>
</organism>
<evidence type="ECO:0000313" key="3">
    <source>
        <dbReference type="Proteomes" id="UP000255467"/>
    </source>
</evidence>
<dbReference type="SUPFAM" id="SSF47598">
    <property type="entry name" value="Ribbon-helix-helix"/>
    <property type="match status" value="1"/>
</dbReference>
<dbReference type="InterPro" id="IPR013321">
    <property type="entry name" value="Arc_rbn_hlx_hlx"/>
</dbReference>
<dbReference type="Proteomes" id="UP000255467">
    <property type="component" value="Unassembled WGS sequence"/>
</dbReference>
<proteinExistence type="predicted"/>
<dbReference type="InterPro" id="IPR053853">
    <property type="entry name" value="FitA-like_RHH"/>
</dbReference>
<name>A0A378Y6J8_9NOCA</name>
<dbReference type="EMBL" id="UGRY01000002">
    <property type="protein sequence ID" value="SUA72842.1"/>
    <property type="molecule type" value="Genomic_DNA"/>
</dbReference>
<dbReference type="InterPro" id="IPR010985">
    <property type="entry name" value="Ribbon_hlx_hlx"/>
</dbReference>
<dbReference type="GO" id="GO:0006355">
    <property type="term" value="P:regulation of DNA-templated transcription"/>
    <property type="evidence" value="ECO:0007669"/>
    <property type="project" value="InterPro"/>
</dbReference>
<evidence type="ECO:0000259" key="1">
    <source>
        <dbReference type="Pfam" id="PF22513"/>
    </source>
</evidence>
<evidence type="ECO:0000313" key="2">
    <source>
        <dbReference type="EMBL" id="SUA72842.1"/>
    </source>
</evidence>
<dbReference type="Pfam" id="PF22513">
    <property type="entry name" value="FitA-like_RHH"/>
    <property type="match status" value="1"/>
</dbReference>
<sequence length="104" mass="10808">MENAGFGADPVGWEWEVVLVSRVRVHGIPPAVQEALCRRAAMNGRSVDAEVCAILADAVLPCDQDVALGTLLAGLGCEIALTPDEIALITAPADSVPRPVGFDS</sequence>
<accession>A0A378Y6J8</accession>
<protein>
    <recommendedName>
        <fullName evidence="1">Antitoxin FitA-like ribbon-helix-helix domain-containing protein</fullName>
    </recommendedName>
</protein>
<gene>
    <name evidence="2" type="ORF">NCTC1934_00272</name>
</gene>